<gene>
    <name evidence="9" type="ORF">FNJ47_16035</name>
</gene>
<protein>
    <submittedName>
        <fullName evidence="9">DUF2029 domain-containing protein</fullName>
    </submittedName>
</protein>
<feature type="transmembrane region" description="Helical" evidence="8">
    <location>
        <begin position="96"/>
        <end position="114"/>
    </location>
</feature>
<dbReference type="AlphaFoldDB" id="A0A6P1BIE0"/>
<proteinExistence type="inferred from homology"/>
<accession>A0A6P1BIE0</accession>
<comment type="similarity">
    <text evidence="7">Belongs to the glycosyltransferase 87 family.</text>
</comment>
<feature type="transmembrane region" description="Helical" evidence="8">
    <location>
        <begin position="309"/>
        <end position="336"/>
    </location>
</feature>
<feature type="transmembrane region" description="Helical" evidence="8">
    <location>
        <begin position="356"/>
        <end position="387"/>
    </location>
</feature>
<feature type="transmembrane region" description="Helical" evidence="8">
    <location>
        <begin position="239"/>
        <end position="259"/>
    </location>
</feature>
<evidence type="ECO:0000256" key="8">
    <source>
        <dbReference type="SAM" id="Phobius"/>
    </source>
</evidence>
<evidence type="ECO:0000256" key="1">
    <source>
        <dbReference type="ARBA" id="ARBA00004651"/>
    </source>
</evidence>
<dbReference type="EMBL" id="VKHP01000055">
    <property type="protein sequence ID" value="NEU97302.1"/>
    <property type="molecule type" value="Genomic_DNA"/>
</dbReference>
<evidence type="ECO:0000256" key="4">
    <source>
        <dbReference type="ARBA" id="ARBA00022692"/>
    </source>
</evidence>
<keyword evidence="6 8" id="KW-0472">Membrane</keyword>
<reference evidence="9 10" key="1">
    <citation type="journal article" date="2020" name="Arch. Microbiol.">
        <title>Bradyrhizobium uaiense sp. nov., a new highly efficient cowpea symbiont.</title>
        <authorList>
            <person name="Cabral Michel D."/>
            <person name="Azarias Guimaraes A."/>
            <person name="Martins da Costa E."/>
            <person name="Soares de Carvalho T."/>
            <person name="Balsanelli E."/>
            <person name="Willems A."/>
            <person name="Maltempi de Souza E."/>
            <person name="de Souza Moreira F.M."/>
        </authorList>
    </citation>
    <scope>NUCLEOTIDE SEQUENCE [LARGE SCALE GENOMIC DNA]</scope>
    <source>
        <strain evidence="9 10">UFLA 03-164</strain>
    </source>
</reference>
<keyword evidence="10" id="KW-1185">Reference proteome</keyword>
<dbReference type="InterPro" id="IPR018584">
    <property type="entry name" value="GT87"/>
</dbReference>
<evidence type="ECO:0000256" key="7">
    <source>
        <dbReference type="ARBA" id="ARBA00024033"/>
    </source>
</evidence>
<evidence type="ECO:0000256" key="3">
    <source>
        <dbReference type="ARBA" id="ARBA00022679"/>
    </source>
</evidence>
<keyword evidence="5 8" id="KW-1133">Transmembrane helix</keyword>
<dbReference type="GO" id="GO:0016758">
    <property type="term" value="F:hexosyltransferase activity"/>
    <property type="evidence" value="ECO:0007669"/>
    <property type="project" value="InterPro"/>
</dbReference>
<evidence type="ECO:0000256" key="2">
    <source>
        <dbReference type="ARBA" id="ARBA00022475"/>
    </source>
</evidence>
<organism evidence="9 10">
    <name type="scientific">Bradyrhizobium uaiense</name>
    <dbReference type="NCBI Taxonomy" id="2594946"/>
    <lineage>
        <taxon>Bacteria</taxon>
        <taxon>Pseudomonadati</taxon>
        <taxon>Pseudomonadota</taxon>
        <taxon>Alphaproteobacteria</taxon>
        <taxon>Hyphomicrobiales</taxon>
        <taxon>Nitrobacteraceae</taxon>
        <taxon>Bradyrhizobium</taxon>
    </lineage>
</organism>
<comment type="caution">
    <text evidence="9">The sequence shown here is derived from an EMBL/GenBank/DDBJ whole genome shotgun (WGS) entry which is preliminary data.</text>
</comment>
<comment type="subcellular location">
    <subcellularLocation>
        <location evidence="1">Cell membrane</location>
        <topology evidence="1">Multi-pass membrane protein</topology>
    </subcellularLocation>
</comment>
<dbReference type="Proteomes" id="UP000468531">
    <property type="component" value="Unassembled WGS sequence"/>
</dbReference>
<keyword evidence="2" id="KW-1003">Cell membrane</keyword>
<name>A0A6P1BIE0_9BRAD</name>
<keyword evidence="3" id="KW-0808">Transferase</keyword>
<evidence type="ECO:0000256" key="5">
    <source>
        <dbReference type="ARBA" id="ARBA00022989"/>
    </source>
</evidence>
<feature type="transmembrane region" description="Helical" evidence="8">
    <location>
        <begin position="279"/>
        <end position="297"/>
    </location>
</feature>
<evidence type="ECO:0000313" key="10">
    <source>
        <dbReference type="Proteomes" id="UP000468531"/>
    </source>
</evidence>
<keyword evidence="4 8" id="KW-0812">Transmembrane</keyword>
<dbReference type="Pfam" id="PF09594">
    <property type="entry name" value="GT87"/>
    <property type="match status" value="1"/>
</dbReference>
<feature type="transmembrane region" description="Helical" evidence="8">
    <location>
        <begin position="212"/>
        <end position="232"/>
    </location>
</feature>
<evidence type="ECO:0000256" key="6">
    <source>
        <dbReference type="ARBA" id="ARBA00023136"/>
    </source>
</evidence>
<evidence type="ECO:0000313" key="9">
    <source>
        <dbReference type="EMBL" id="NEU97302.1"/>
    </source>
</evidence>
<feature type="transmembrane region" description="Helical" evidence="8">
    <location>
        <begin position="183"/>
        <end position="206"/>
    </location>
</feature>
<sequence>MNGIGMTHERSGYDRALAIACLIVLSFPLLLVLPKVVDGSFMLGLDFSCFWSAGTMALDDHAAAAYDWQQLRQLILRIQPGLNQAPFPVYEVPIPFFYPPVFFFLAAPLALLPFPTAFWIWSAAKLLCWALVVWAIRPRSIALLLAFAMPPVLYDFFVGQCSLLAASLLGGILLTLDRRPIVSGLLIALLIFKPQFGFLLPFVLIATGRWRVVITASLAILVLMLLTGLTFGWDTLEGFRAAAIFATTQFHFTGTLAWYKLQSIYGVLRFAGLGYGSAMAVHIAVAAAVAIWAMMIWRRNVSFAVKAASLLAGTLLVSPYFAIHDMATLALALVFLMSAPPSEQGSLLSNRSAIRIGYSVLVVLGFAYIALIPVGPLMCATVIAMIWMRCRQPDVKSDLAYG</sequence>
<feature type="transmembrane region" description="Helical" evidence="8">
    <location>
        <begin position="12"/>
        <end position="33"/>
    </location>
</feature>
<dbReference type="GO" id="GO:0005886">
    <property type="term" value="C:plasma membrane"/>
    <property type="evidence" value="ECO:0007669"/>
    <property type="project" value="UniProtKB-SubCell"/>
</dbReference>